<evidence type="ECO:0000313" key="3">
    <source>
        <dbReference type="Proteomes" id="UP001596028"/>
    </source>
</evidence>
<dbReference type="Pfam" id="PF14151">
    <property type="entry name" value="YfhD"/>
    <property type="match status" value="1"/>
</dbReference>
<name>A0ABV9FDS0_9BACL</name>
<keyword evidence="3" id="KW-1185">Reference proteome</keyword>
<proteinExistence type="predicted"/>
<evidence type="ECO:0000256" key="1">
    <source>
        <dbReference type="SAM" id="MobiDB-lite"/>
    </source>
</evidence>
<gene>
    <name evidence="2" type="ORF">ACFO3S_13835</name>
</gene>
<feature type="compositionally biased region" description="Acidic residues" evidence="1">
    <location>
        <begin position="18"/>
        <end position="29"/>
    </location>
</feature>
<accession>A0ABV9FDS0</accession>
<comment type="caution">
    <text evidence="2">The sequence shown here is derived from an EMBL/GenBank/DDBJ whole genome shotgun (WGS) entry which is preliminary data.</text>
</comment>
<feature type="compositionally biased region" description="Basic and acidic residues" evidence="1">
    <location>
        <begin position="1"/>
        <end position="17"/>
    </location>
</feature>
<sequence>MANANERNRLPVERSEDVEYSEELADRDDQEALERAEAADRRALEQGE</sequence>
<dbReference type="EMBL" id="JBHSEP010000009">
    <property type="protein sequence ID" value="MFC4599329.1"/>
    <property type="molecule type" value="Genomic_DNA"/>
</dbReference>
<feature type="region of interest" description="Disordered" evidence="1">
    <location>
        <begin position="1"/>
        <end position="48"/>
    </location>
</feature>
<dbReference type="RefSeq" id="WP_378096917.1">
    <property type="nucleotide sequence ID" value="NZ_JBHSEP010000009.1"/>
</dbReference>
<organism evidence="2 3">
    <name type="scientific">Cohnella hongkongensis</name>
    <dbReference type="NCBI Taxonomy" id="178337"/>
    <lineage>
        <taxon>Bacteria</taxon>
        <taxon>Bacillati</taxon>
        <taxon>Bacillota</taxon>
        <taxon>Bacilli</taxon>
        <taxon>Bacillales</taxon>
        <taxon>Paenibacillaceae</taxon>
        <taxon>Cohnella</taxon>
    </lineage>
</organism>
<feature type="compositionally biased region" description="Basic and acidic residues" evidence="1">
    <location>
        <begin position="30"/>
        <end position="48"/>
    </location>
</feature>
<protein>
    <submittedName>
        <fullName evidence="2">YfhD family protein</fullName>
    </submittedName>
</protein>
<dbReference type="InterPro" id="IPR025435">
    <property type="entry name" value="YfhD-like"/>
</dbReference>
<evidence type="ECO:0000313" key="2">
    <source>
        <dbReference type="EMBL" id="MFC4599329.1"/>
    </source>
</evidence>
<reference evidence="3" key="1">
    <citation type="journal article" date="2019" name="Int. J. Syst. Evol. Microbiol.">
        <title>The Global Catalogue of Microorganisms (GCM) 10K type strain sequencing project: providing services to taxonomists for standard genome sequencing and annotation.</title>
        <authorList>
            <consortium name="The Broad Institute Genomics Platform"/>
            <consortium name="The Broad Institute Genome Sequencing Center for Infectious Disease"/>
            <person name="Wu L."/>
            <person name="Ma J."/>
        </authorList>
    </citation>
    <scope>NUCLEOTIDE SEQUENCE [LARGE SCALE GENOMIC DNA]</scope>
    <source>
        <strain evidence="3">CCUG 49571</strain>
    </source>
</reference>
<dbReference type="Proteomes" id="UP001596028">
    <property type="component" value="Unassembled WGS sequence"/>
</dbReference>